<feature type="domain" description="Bacterial toxin 23" evidence="1">
    <location>
        <begin position="42"/>
        <end position="204"/>
    </location>
</feature>
<dbReference type="Pfam" id="PF15528">
    <property type="entry name" value="Ntox23"/>
    <property type="match status" value="1"/>
</dbReference>
<reference evidence="3" key="1">
    <citation type="journal article" date="2019" name="Int. J. Syst. Evol. Microbiol.">
        <title>The Global Catalogue of Microorganisms (GCM) 10K type strain sequencing project: providing services to taxonomists for standard genome sequencing and annotation.</title>
        <authorList>
            <consortium name="The Broad Institute Genomics Platform"/>
            <consortium name="The Broad Institute Genome Sequencing Center for Infectious Disease"/>
            <person name="Wu L."/>
            <person name="Ma J."/>
        </authorList>
    </citation>
    <scope>NUCLEOTIDE SEQUENCE [LARGE SCALE GENOMIC DNA]</scope>
    <source>
        <strain evidence="3">KCTC 52644</strain>
    </source>
</reference>
<gene>
    <name evidence="2" type="ORF">ACFSX9_14005</name>
</gene>
<evidence type="ECO:0000313" key="3">
    <source>
        <dbReference type="Proteomes" id="UP001597549"/>
    </source>
</evidence>
<dbReference type="RefSeq" id="WP_379808763.1">
    <property type="nucleotide sequence ID" value="NZ_JBHUOL010000022.1"/>
</dbReference>
<name>A0ABW5ZCB8_9FLAO</name>
<sequence length="312" mass="34358">MDELEANFFVGLSIHFGGPSKPYMSGTAGVGVTRNFKNFSPGANVAVNFYNGGLGSLSGNDSFNIDTVITAKLTAGSSSTGGPMTINPLHLNSGSGLEDNRKFSATIGTNFIVNNNNRNQQVAFLQLRADNFSFQTYNDFQGAKKIGLSDGYDRWWTGGGNFTIGNNNSPYQLVVASDVFTADTDSNNKIDAQNAQSNLNDFKANNPKFLDRLKNRVTDYTPATATEVDQTFLDEFRDGTLWTSEQHSFDLNQGRTSFRLKTPQGNVGINSLGNSNMYSQDGIHRLINFHLIPSERPNYWEIQNTATFDKQF</sequence>
<evidence type="ECO:0000313" key="2">
    <source>
        <dbReference type="EMBL" id="MFD2909848.1"/>
    </source>
</evidence>
<dbReference type="Proteomes" id="UP001597549">
    <property type="component" value="Unassembled WGS sequence"/>
</dbReference>
<dbReference type="InterPro" id="IPR029115">
    <property type="entry name" value="Ntox23"/>
</dbReference>
<keyword evidence="3" id="KW-1185">Reference proteome</keyword>
<evidence type="ECO:0000259" key="1">
    <source>
        <dbReference type="Pfam" id="PF15528"/>
    </source>
</evidence>
<proteinExistence type="predicted"/>
<comment type="caution">
    <text evidence="2">The sequence shown here is derived from an EMBL/GenBank/DDBJ whole genome shotgun (WGS) entry which is preliminary data.</text>
</comment>
<dbReference type="EMBL" id="JBHUOL010000022">
    <property type="protein sequence ID" value="MFD2909848.1"/>
    <property type="molecule type" value="Genomic_DNA"/>
</dbReference>
<organism evidence="2 3">
    <name type="scientific">Flavobacterium ardleyense</name>
    <dbReference type="NCBI Taxonomy" id="2038737"/>
    <lineage>
        <taxon>Bacteria</taxon>
        <taxon>Pseudomonadati</taxon>
        <taxon>Bacteroidota</taxon>
        <taxon>Flavobacteriia</taxon>
        <taxon>Flavobacteriales</taxon>
        <taxon>Flavobacteriaceae</taxon>
        <taxon>Flavobacterium</taxon>
    </lineage>
</organism>
<protein>
    <submittedName>
        <fullName evidence="2">Polymorphic toxin type 23 domain-containing protein</fullName>
    </submittedName>
</protein>
<accession>A0ABW5ZCB8</accession>